<name>A0A9N9VKY4_9HYPO</name>
<dbReference type="AlphaFoldDB" id="A0A9N9VKY4"/>
<feature type="transmembrane region" description="Helical" evidence="8">
    <location>
        <begin position="376"/>
        <end position="396"/>
    </location>
</feature>
<evidence type="ECO:0000313" key="10">
    <source>
        <dbReference type="Proteomes" id="UP000696573"/>
    </source>
</evidence>
<organism evidence="9 10">
    <name type="scientific">Clonostachys rhizophaga</name>
    <dbReference type="NCBI Taxonomy" id="160324"/>
    <lineage>
        <taxon>Eukaryota</taxon>
        <taxon>Fungi</taxon>
        <taxon>Dikarya</taxon>
        <taxon>Ascomycota</taxon>
        <taxon>Pezizomycotina</taxon>
        <taxon>Sordariomycetes</taxon>
        <taxon>Hypocreomycetidae</taxon>
        <taxon>Hypocreales</taxon>
        <taxon>Bionectriaceae</taxon>
        <taxon>Clonostachys</taxon>
    </lineage>
</organism>
<dbReference type="OrthoDB" id="2849215at2759"/>
<dbReference type="GO" id="GO:0016020">
    <property type="term" value="C:membrane"/>
    <property type="evidence" value="ECO:0007669"/>
    <property type="project" value="UniProtKB-SubCell"/>
</dbReference>
<evidence type="ECO:0000256" key="1">
    <source>
        <dbReference type="ARBA" id="ARBA00004370"/>
    </source>
</evidence>
<keyword evidence="10" id="KW-1185">Reference proteome</keyword>
<reference evidence="9" key="1">
    <citation type="submission" date="2021-10" db="EMBL/GenBank/DDBJ databases">
        <authorList>
            <person name="Piombo E."/>
        </authorList>
    </citation>
    <scope>NUCLEOTIDE SEQUENCE</scope>
</reference>
<evidence type="ECO:0000256" key="5">
    <source>
        <dbReference type="ARBA" id="ARBA00022989"/>
    </source>
</evidence>
<dbReference type="Gene3D" id="3.90.550.10">
    <property type="entry name" value="Spore Coat Polysaccharide Biosynthesis Protein SpsA, Chain A"/>
    <property type="match status" value="1"/>
</dbReference>
<evidence type="ECO:0000256" key="2">
    <source>
        <dbReference type="ARBA" id="ARBA00022676"/>
    </source>
</evidence>
<evidence type="ECO:0000256" key="6">
    <source>
        <dbReference type="ARBA" id="ARBA00023136"/>
    </source>
</evidence>
<dbReference type="PANTHER" id="PTHR47844:SF1">
    <property type="entry name" value="EXOSTOSIN-LIKE 2"/>
    <property type="match status" value="1"/>
</dbReference>
<dbReference type="PANTHER" id="PTHR47844">
    <property type="entry name" value="SYNTHASE CPS1, PUTATIVE (AFU_ORTHOLOGUE AFUA_7G02500)-RELATED"/>
    <property type="match status" value="1"/>
</dbReference>
<keyword evidence="3" id="KW-0808">Transferase</keyword>
<feature type="transmembrane region" description="Helical" evidence="8">
    <location>
        <begin position="328"/>
        <end position="356"/>
    </location>
</feature>
<evidence type="ECO:0008006" key="11">
    <source>
        <dbReference type="Google" id="ProtNLM"/>
    </source>
</evidence>
<dbReference type="EMBL" id="CABFNQ020000709">
    <property type="protein sequence ID" value="CAH0025261.1"/>
    <property type="molecule type" value="Genomic_DNA"/>
</dbReference>
<protein>
    <recommendedName>
        <fullName evidence="11">Polysaccharide synthase</fullName>
    </recommendedName>
</protein>
<dbReference type="Pfam" id="PF13641">
    <property type="entry name" value="Glyco_tranf_2_3"/>
    <property type="match status" value="1"/>
</dbReference>
<dbReference type="InterPro" id="IPR029044">
    <property type="entry name" value="Nucleotide-diphossugar_trans"/>
</dbReference>
<gene>
    <name evidence="9" type="ORF">CRHIZ90672A_00015795</name>
</gene>
<evidence type="ECO:0000256" key="7">
    <source>
        <dbReference type="ARBA" id="ARBA00023180"/>
    </source>
</evidence>
<accession>A0A9N9VKY4</accession>
<proteinExistence type="predicted"/>
<dbReference type="GO" id="GO:0016757">
    <property type="term" value="F:glycosyltransferase activity"/>
    <property type="evidence" value="ECO:0007669"/>
    <property type="project" value="UniProtKB-KW"/>
</dbReference>
<comment type="subcellular location">
    <subcellularLocation>
        <location evidence="1">Membrane</location>
    </subcellularLocation>
</comment>
<dbReference type="SUPFAM" id="SSF53448">
    <property type="entry name" value="Nucleotide-diphospho-sugar transferases"/>
    <property type="match status" value="1"/>
</dbReference>
<dbReference type="InterPro" id="IPR052427">
    <property type="entry name" value="Glycosyltrans_GT2/GT47"/>
</dbReference>
<keyword evidence="4 8" id="KW-0812">Transmembrane</keyword>
<feature type="transmembrane region" description="Helical" evidence="8">
    <location>
        <begin position="290"/>
        <end position="307"/>
    </location>
</feature>
<comment type="caution">
    <text evidence="9">The sequence shown here is derived from an EMBL/GenBank/DDBJ whole genome shotgun (WGS) entry which is preliminary data.</text>
</comment>
<sequence>MALALGALWTWSLYDRALISHYAKKYKPSPLPEKATYSNKDISAQTYSQSIIVPTIDTESTFTECMRLWLQSRPREVIIVTVERNIENINKLIEPLKDDAHKISILCSPVANKRIQLVVGVEAAKGDILALVDDDVFWRADGVVPYLLAPFEQDEIGAVAGIQSAEIPLERRDPSIITPWEATSAFDLCQWKGSREVHYAADGGCWCLSARTLFIRTSILQDPSFANSYTYEAIGRRVVNTADDVVLTGWVFDRGWKVSIQNVPEAEVTTNIPQNHRFVWQILRWDRGNFRTFLGYIFVYPGCWKMMQRHPYTTWKMIERLLRPLWALAYLWAWIQTLLTAPIIAYAFLAWMAFGWDGYVPRYKAFLVKYPYCVRQVWAFLLMDLIGPLVDLYVYVTMNNDNWLTRAADVKVLET</sequence>
<keyword evidence="7" id="KW-0325">Glycoprotein</keyword>
<evidence type="ECO:0000313" key="9">
    <source>
        <dbReference type="EMBL" id="CAH0025261.1"/>
    </source>
</evidence>
<evidence type="ECO:0000256" key="3">
    <source>
        <dbReference type="ARBA" id="ARBA00022679"/>
    </source>
</evidence>
<dbReference type="Proteomes" id="UP000696573">
    <property type="component" value="Unassembled WGS sequence"/>
</dbReference>
<keyword evidence="2" id="KW-0328">Glycosyltransferase</keyword>
<evidence type="ECO:0000256" key="8">
    <source>
        <dbReference type="SAM" id="Phobius"/>
    </source>
</evidence>
<evidence type="ECO:0000256" key="4">
    <source>
        <dbReference type="ARBA" id="ARBA00022692"/>
    </source>
</evidence>
<keyword evidence="6 8" id="KW-0472">Membrane</keyword>
<keyword evidence="5 8" id="KW-1133">Transmembrane helix</keyword>